<dbReference type="GO" id="GO:0004735">
    <property type="term" value="F:pyrroline-5-carboxylate reductase activity"/>
    <property type="evidence" value="ECO:0007669"/>
    <property type="project" value="UniProtKB-UniRule"/>
</dbReference>
<dbReference type="Pfam" id="PF03807">
    <property type="entry name" value="F420_oxidored"/>
    <property type="match status" value="1"/>
</dbReference>
<evidence type="ECO:0000259" key="7">
    <source>
        <dbReference type="Pfam" id="PF03807"/>
    </source>
</evidence>
<dbReference type="FunFam" id="1.10.3730.10:FF:000001">
    <property type="entry name" value="Pyrroline-5-carboxylate reductase"/>
    <property type="match status" value="1"/>
</dbReference>
<feature type="binding site" evidence="6">
    <location>
        <begin position="62"/>
        <end position="65"/>
    </location>
    <ligand>
        <name>NADP(+)</name>
        <dbReference type="ChEBI" id="CHEBI:58349"/>
    </ligand>
</feature>
<dbReference type="SUPFAM" id="SSF48179">
    <property type="entry name" value="6-phosphogluconate dehydrogenase C-terminal domain-like"/>
    <property type="match status" value="1"/>
</dbReference>
<dbReference type="NCBIfam" id="TIGR00112">
    <property type="entry name" value="proC"/>
    <property type="match status" value="1"/>
</dbReference>
<dbReference type="InterPro" id="IPR008927">
    <property type="entry name" value="6-PGluconate_DH-like_C_sf"/>
</dbReference>
<dbReference type="PANTHER" id="PTHR11645:SF0">
    <property type="entry name" value="PYRROLINE-5-CARBOXYLATE REDUCTASE 3"/>
    <property type="match status" value="1"/>
</dbReference>
<keyword evidence="2 4" id="KW-0521">NADP</keyword>
<accession>A0A7C5Q107</accession>
<comment type="caution">
    <text evidence="9">The sequence shown here is derived from an EMBL/GenBank/DDBJ whole genome shotgun (WGS) entry which is preliminary data.</text>
</comment>
<dbReference type="EMBL" id="DRNB01000001">
    <property type="protein sequence ID" value="HHJ63274.1"/>
    <property type="molecule type" value="Genomic_DNA"/>
</dbReference>
<comment type="function">
    <text evidence="4">Catalyzes the reduction of 1-pyrroline-5-carboxylate (PCA) to L-proline.</text>
</comment>
<evidence type="ECO:0000256" key="4">
    <source>
        <dbReference type="HAMAP-Rule" id="MF_01925"/>
    </source>
</evidence>
<keyword evidence="4" id="KW-0028">Amino-acid biosynthesis</keyword>
<dbReference type="Pfam" id="PF14748">
    <property type="entry name" value="P5CR_dimer"/>
    <property type="match status" value="1"/>
</dbReference>
<evidence type="ECO:0000256" key="5">
    <source>
        <dbReference type="NCBIfam" id="TIGR00112"/>
    </source>
</evidence>
<dbReference type="SUPFAM" id="SSF51735">
    <property type="entry name" value="NAD(P)-binding Rossmann-fold domains"/>
    <property type="match status" value="1"/>
</dbReference>
<feature type="domain" description="Pyrroline-5-carboxylate reductase dimerisation" evidence="8">
    <location>
        <begin position="153"/>
        <end position="257"/>
    </location>
</feature>
<keyword evidence="4" id="KW-0963">Cytoplasm</keyword>
<keyword evidence="4" id="KW-0641">Proline biosynthesis</keyword>
<comment type="similarity">
    <text evidence="1 4">Belongs to the pyrroline-5-carboxylate reductase family.</text>
</comment>
<dbReference type="UniPathway" id="UPA00098">
    <property type="reaction ID" value="UER00361"/>
</dbReference>
<dbReference type="InterPro" id="IPR036291">
    <property type="entry name" value="NAD(P)-bd_dom_sf"/>
</dbReference>
<gene>
    <name evidence="4 9" type="primary">proC</name>
    <name evidence="9" type="ORF">ENJ61_00040</name>
</gene>
<comment type="catalytic activity">
    <reaction evidence="4">
        <text>L-proline + NAD(+) = (S)-1-pyrroline-5-carboxylate + NADH + 2 H(+)</text>
        <dbReference type="Rhea" id="RHEA:14105"/>
        <dbReference type="ChEBI" id="CHEBI:15378"/>
        <dbReference type="ChEBI" id="CHEBI:17388"/>
        <dbReference type="ChEBI" id="CHEBI:57540"/>
        <dbReference type="ChEBI" id="CHEBI:57945"/>
        <dbReference type="ChEBI" id="CHEBI:60039"/>
        <dbReference type="EC" id="1.5.1.2"/>
    </reaction>
</comment>
<dbReference type="InterPro" id="IPR029036">
    <property type="entry name" value="P5CR_dimer"/>
</dbReference>
<keyword evidence="3 4" id="KW-0560">Oxidoreductase</keyword>
<dbReference type="PIRSF" id="PIRSF000193">
    <property type="entry name" value="Pyrrol-5-carb_rd"/>
    <property type="match status" value="1"/>
</dbReference>
<dbReference type="PANTHER" id="PTHR11645">
    <property type="entry name" value="PYRROLINE-5-CARBOXYLATE REDUCTASE"/>
    <property type="match status" value="1"/>
</dbReference>
<comment type="subcellular location">
    <subcellularLocation>
        <location evidence="4">Cytoplasm</location>
    </subcellularLocation>
</comment>
<evidence type="ECO:0000256" key="2">
    <source>
        <dbReference type="ARBA" id="ARBA00022857"/>
    </source>
</evidence>
<evidence type="ECO:0000256" key="1">
    <source>
        <dbReference type="ARBA" id="ARBA00005525"/>
    </source>
</evidence>
<dbReference type="Proteomes" id="UP000885792">
    <property type="component" value="Unassembled WGS sequence"/>
</dbReference>
<evidence type="ECO:0000256" key="3">
    <source>
        <dbReference type="ARBA" id="ARBA00023002"/>
    </source>
</evidence>
<protein>
    <recommendedName>
        <fullName evidence="4 5">Pyrroline-5-carboxylate reductase</fullName>
        <shortName evidence="4">P5C reductase</shortName>
        <shortName evidence="4">P5CR</shortName>
        <ecNumber evidence="4 5">1.5.1.2</ecNumber>
    </recommendedName>
    <alternativeName>
        <fullName evidence="4">PCA reductase</fullName>
    </alternativeName>
</protein>
<comment type="pathway">
    <text evidence="4">Amino-acid biosynthesis; L-proline biosynthesis; L-proline from L-glutamate 5-semialdehyde: step 1/1.</text>
</comment>
<proteinExistence type="inferred from homology"/>
<dbReference type="HAMAP" id="MF_01925">
    <property type="entry name" value="P5C_reductase"/>
    <property type="match status" value="1"/>
</dbReference>
<feature type="domain" description="Pyrroline-5-carboxylate reductase catalytic N-terminal" evidence="7">
    <location>
        <begin position="4"/>
        <end position="90"/>
    </location>
</feature>
<organism evidence="9">
    <name type="scientific">Aquifex aeolicus</name>
    <dbReference type="NCBI Taxonomy" id="63363"/>
    <lineage>
        <taxon>Bacteria</taxon>
        <taxon>Pseudomonadati</taxon>
        <taxon>Aquificota</taxon>
        <taxon>Aquificia</taxon>
        <taxon>Aquificales</taxon>
        <taxon>Aquificaceae</taxon>
        <taxon>Aquifex</taxon>
    </lineage>
</organism>
<evidence type="ECO:0000313" key="9">
    <source>
        <dbReference type="EMBL" id="HHJ63274.1"/>
    </source>
</evidence>
<name>A0A7C5Q107_AQUAO</name>
<comment type="catalytic activity">
    <reaction evidence="4">
        <text>L-proline + NADP(+) = (S)-1-pyrroline-5-carboxylate + NADPH + 2 H(+)</text>
        <dbReference type="Rhea" id="RHEA:14109"/>
        <dbReference type="ChEBI" id="CHEBI:15378"/>
        <dbReference type="ChEBI" id="CHEBI:17388"/>
        <dbReference type="ChEBI" id="CHEBI:57783"/>
        <dbReference type="ChEBI" id="CHEBI:58349"/>
        <dbReference type="ChEBI" id="CHEBI:60039"/>
        <dbReference type="EC" id="1.5.1.2"/>
    </reaction>
</comment>
<reference evidence="9" key="1">
    <citation type="journal article" date="2020" name="mSystems">
        <title>Genome- and Community-Level Interaction Insights into Carbon Utilization and Element Cycling Functions of Hydrothermarchaeota in Hydrothermal Sediment.</title>
        <authorList>
            <person name="Zhou Z."/>
            <person name="Liu Y."/>
            <person name="Xu W."/>
            <person name="Pan J."/>
            <person name="Luo Z.H."/>
            <person name="Li M."/>
        </authorList>
    </citation>
    <scope>NUCLEOTIDE SEQUENCE [LARGE SCALE GENOMIC DNA]</scope>
    <source>
        <strain evidence="9">HyVt-501</strain>
    </source>
</reference>
<dbReference type="InterPro" id="IPR000304">
    <property type="entry name" value="Pyrroline-COOH_reductase"/>
</dbReference>
<evidence type="ECO:0000256" key="6">
    <source>
        <dbReference type="PIRSR" id="PIRSR000193-1"/>
    </source>
</evidence>
<dbReference type="GO" id="GO:0055129">
    <property type="term" value="P:L-proline biosynthetic process"/>
    <property type="evidence" value="ECO:0007669"/>
    <property type="project" value="UniProtKB-UniRule"/>
</dbReference>
<sequence>MRSGVVGYGNMGAALARALRGRSEVFVYDIDPARREQAISEGFAVARSVHFLVRESDVLFIAVKPKDVRGVLEEIADSVGDKIVASIAAGVSLELIDSLLGGRGRVVRLMPNINLLVGRGAVAIAFGDGLGEEEKEKVKELLSDCGSLYEVPEHLFDGFTALAGSGPAFVFSFIEALALAGVREGFSYETALRIAVDTVGGSADLLKKLGGTPGEWTVKVASPGGTTVEGLAYLEKKGFRGIVIGCVRKTSKRAEELRG</sequence>
<dbReference type="Gene3D" id="1.10.3730.10">
    <property type="entry name" value="ProC C-terminal domain-like"/>
    <property type="match status" value="1"/>
</dbReference>
<evidence type="ECO:0000259" key="8">
    <source>
        <dbReference type="Pfam" id="PF14748"/>
    </source>
</evidence>
<dbReference type="Gene3D" id="3.40.50.720">
    <property type="entry name" value="NAD(P)-binding Rossmann-like Domain"/>
    <property type="match status" value="1"/>
</dbReference>
<dbReference type="AlphaFoldDB" id="A0A7C5Q107"/>
<dbReference type="GO" id="GO:0005737">
    <property type="term" value="C:cytoplasm"/>
    <property type="evidence" value="ECO:0007669"/>
    <property type="project" value="UniProtKB-SubCell"/>
</dbReference>
<dbReference type="InterPro" id="IPR028939">
    <property type="entry name" value="P5C_Rdtase_cat_N"/>
</dbReference>
<dbReference type="EC" id="1.5.1.2" evidence="4 5"/>